<dbReference type="AlphaFoldDB" id="A0A4Y2SHF5"/>
<evidence type="ECO:0000313" key="2">
    <source>
        <dbReference type="EMBL" id="GBN86740.1"/>
    </source>
</evidence>
<feature type="region of interest" description="Disordered" evidence="1">
    <location>
        <begin position="1"/>
        <end position="20"/>
    </location>
</feature>
<dbReference type="EMBL" id="BGPR01021445">
    <property type="protein sequence ID" value="GBN86740.1"/>
    <property type="molecule type" value="Genomic_DNA"/>
</dbReference>
<protein>
    <submittedName>
        <fullName evidence="2">Uncharacterized protein</fullName>
    </submittedName>
</protein>
<comment type="caution">
    <text evidence="2">The sequence shown here is derived from an EMBL/GenBank/DDBJ whole genome shotgun (WGS) entry which is preliminary data.</text>
</comment>
<name>A0A4Y2SHF5_ARAVE</name>
<organism evidence="2 3">
    <name type="scientific">Araneus ventricosus</name>
    <name type="common">Orbweaver spider</name>
    <name type="synonym">Epeira ventricosa</name>
    <dbReference type="NCBI Taxonomy" id="182803"/>
    <lineage>
        <taxon>Eukaryota</taxon>
        <taxon>Metazoa</taxon>
        <taxon>Ecdysozoa</taxon>
        <taxon>Arthropoda</taxon>
        <taxon>Chelicerata</taxon>
        <taxon>Arachnida</taxon>
        <taxon>Araneae</taxon>
        <taxon>Araneomorphae</taxon>
        <taxon>Entelegynae</taxon>
        <taxon>Araneoidea</taxon>
        <taxon>Araneidae</taxon>
        <taxon>Araneus</taxon>
    </lineage>
</organism>
<evidence type="ECO:0000256" key="1">
    <source>
        <dbReference type="SAM" id="MobiDB-lite"/>
    </source>
</evidence>
<gene>
    <name evidence="2" type="ORF">AVEN_209242_1</name>
</gene>
<reference evidence="2 3" key="1">
    <citation type="journal article" date="2019" name="Sci. Rep.">
        <title>Orb-weaving spider Araneus ventricosus genome elucidates the spidroin gene catalogue.</title>
        <authorList>
            <person name="Kono N."/>
            <person name="Nakamura H."/>
            <person name="Ohtoshi R."/>
            <person name="Moran D.A.P."/>
            <person name="Shinohara A."/>
            <person name="Yoshida Y."/>
            <person name="Fujiwara M."/>
            <person name="Mori M."/>
            <person name="Tomita M."/>
            <person name="Arakawa K."/>
        </authorList>
    </citation>
    <scope>NUCLEOTIDE SEQUENCE [LARGE SCALE GENOMIC DNA]</scope>
</reference>
<dbReference type="Proteomes" id="UP000499080">
    <property type="component" value="Unassembled WGS sequence"/>
</dbReference>
<proteinExistence type="predicted"/>
<accession>A0A4Y2SHF5</accession>
<evidence type="ECO:0000313" key="3">
    <source>
        <dbReference type="Proteomes" id="UP000499080"/>
    </source>
</evidence>
<keyword evidence="3" id="KW-1185">Reference proteome</keyword>
<sequence>MKGPVAQWQGVGPRTDRFQVRSPIPPKIRRLLLSKPYVEGQTPSCWCGVEVWRGDASSGPVIRQRLEIMRSTPKLPPCCFKTER</sequence>